<dbReference type="AlphaFoldDB" id="A0A1G5Q8M2"/>
<feature type="transmembrane region" description="Helical" evidence="1">
    <location>
        <begin position="29"/>
        <end position="45"/>
    </location>
</feature>
<dbReference type="Proteomes" id="UP000199648">
    <property type="component" value="Unassembled WGS sequence"/>
</dbReference>
<name>A0A1G5Q8M2_9GAMM</name>
<evidence type="ECO:0000313" key="4">
    <source>
        <dbReference type="Proteomes" id="UP000199648"/>
    </source>
</evidence>
<feature type="domain" description="HPP transmembrane region" evidence="2">
    <location>
        <begin position="23"/>
        <end position="179"/>
    </location>
</feature>
<dbReference type="STRING" id="415747.SAMN03097708_01463"/>
<dbReference type="InterPro" id="IPR058581">
    <property type="entry name" value="TM_HPP"/>
</dbReference>
<dbReference type="EMBL" id="FMWD01000004">
    <property type="protein sequence ID" value="SCZ57609.1"/>
    <property type="molecule type" value="Genomic_DNA"/>
</dbReference>
<sequence length="258" mass="27330">MSVVQRAYAVLRDCLNSTDTHPTTHREKAISAVGGFVGILMVFWVSSRILDLHGAALMVASMGASAVLLFAVPHGTLSQPWPLIGGNLLSAAVGVTCAAWIANPLLAGPLAVAIAIVVMYYLRCIHPPGGATALVAVVGGPQVHALGYGYLLEPVLVNVVVILTVAVLVNYPFAWRRYPAILNRGRRSLLPLPVCSGEKCMIAHSDLVYALSELDSFIDVSEEDLLRIYTSAMRHAIEPADIAVGPVQGSPIAAYQKG</sequence>
<keyword evidence="1" id="KW-0472">Membrane</keyword>
<dbReference type="PANTHER" id="PTHR33741">
    <property type="entry name" value="TRANSMEMBRANE PROTEIN DDB_G0269096-RELATED"/>
    <property type="match status" value="1"/>
</dbReference>
<protein>
    <submittedName>
        <fullName evidence="3">HPP family protein</fullName>
    </submittedName>
</protein>
<dbReference type="RefSeq" id="WP_092994704.1">
    <property type="nucleotide sequence ID" value="NZ_FMWD01000004.1"/>
</dbReference>
<proteinExistence type="predicted"/>
<keyword evidence="1" id="KW-1133">Transmembrane helix</keyword>
<feature type="transmembrane region" description="Helical" evidence="1">
    <location>
        <begin position="92"/>
        <end position="122"/>
    </location>
</feature>
<keyword evidence="1" id="KW-0812">Transmembrane</keyword>
<feature type="transmembrane region" description="Helical" evidence="1">
    <location>
        <begin position="52"/>
        <end position="72"/>
    </location>
</feature>
<accession>A0A1G5Q8M2</accession>
<keyword evidence="4" id="KW-1185">Reference proteome</keyword>
<dbReference type="PANTHER" id="PTHR33741:SF5">
    <property type="entry name" value="TRANSMEMBRANE PROTEIN DDB_G0269096-RELATED"/>
    <property type="match status" value="1"/>
</dbReference>
<reference evidence="3 4" key="1">
    <citation type="submission" date="2016-10" db="EMBL/GenBank/DDBJ databases">
        <authorList>
            <person name="de Groot N.N."/>
        </authorList>
    </citation>
    <scope>NUCLEOTIDE SEQUENCE [LARGE SCALE GENOMIC DNA]</scope>
    <source>
        <strain evidence="3 4">HLD2</strain>
    </source>
</reference>
<evidence type="ECO:0000259" key="2">
    <source>
        <dbReference type="Pfam" id="PF04982"/>
    </source>
</evidence>
<feature type="transmembrane region" description="Helical" evidence="1">
    <location>
        <begin position="129"/>
        <end position="149"/>
    </location>
</feature>
<dbReference type="Pfam" id="PF04982">
    <property type="entry name" value="TM_HPP"/>
    <property type="match status" value="1"/>
</dbReference>
<organism evidence="3 4">
    <name type="scientific">Thiohalomonas denitrificans</name>
    <dbReference type="NCBI Taxonomy" id="415747"/>
    <lineage>
        <taxon>Bacteria</taxon>
        <taxon>Pseudomonadati</taxon>
        <taxon>Pseudomonadota</taxon>
        <taxon>Gammaproteobacteria</taxon>
        <taxon>Thiohalomonadales</taxon>
        <taxon>Thiohalomonadaceae</taxon>
        <taxon>Thiohalomonas</taxon>
    </lineage>
</organism>
<dbReference type="InterPro" id="IPR007065">
    <property type="entry name" value="HPP"/>
</dbReference>
<feature type="transmembrane region" description="Helical" evidence="1">
    <location>
        <begin position="155"/>
        <end position="174"/>
    </location>
</feature>
<evidence type="ECO:0000313" key="3">
    <source>
        <dbReference type="EMBL" id="SCZ57609.1"/>
    </source>
</evidence>
<evidence type="ECO:0000256" key="1">
    <source>
        <dbReference type="SAM" id="Phobius"/>
    </source>
</evidence>
<dbReference type="OrthoDB" id="9811720at2"/>
<gene>
    <name evidence="3" type="ORF">SAMN03097708_01463</name>
</gene>